<evidence type="ECO:0000313" key="7">
    <source>
        <dbReference type="Proteomes" id="UP000824044"/>
    </source>
</evidence>
<dbReference type="Pfam" id="PF12848">
    <property type="entry name" value="ABC_tran_Xtn"/>
    <property type="match status" value="1"/>
</dbReference>
<comment type="caution">
    <text evidence="6">The sequence shown here is derived from an EMBL/GenBank/DDBJ whole genome shotgun (WGS) entry which is preliminary data.</text>
</comment>
<feature type="compositionally biased region" description="Basic and acidic residues" evidence="4">
    <location>
        <begin position="547"/>
        <end position="556"/>
    </location>
</feature>
<evidence type="ECO:0000256" key="2">
    <source>
        <dbReference type="ARBA" id="ARBA00022840"/>
    </source>
</evidence>
<dbReference type="Pfam" id="PF00005">
    <property type="entry name" value="ABC_tran"/>
    <property type="match status" value="2"/>
</dbReference>
<reference evidence="6" key="1">
    <citation type="journal article" date="2021" name="PeerJ">
        <title>Extensive microbial diversity within the chicken gut microbiome revealed by metagenomics and culture.</title>
        <authorList>
            <person name="Gilroy R."/>
            <person name="Ravi A."/>
            <person name="Getino M."/>
            <person name="Pursley I."/>
            <person name="Horton D.L."/>
            <person name="Alikhan N.F."/>
            <person name="Baker D."/>
            <person name="Gharbi K."/>
            <person name="Hall N."/>
            <person name="Watson M."/>
            <person name="Adriaenssens E.M."/>
            <person name="Foster-Nyarko E."/>
            <person name="Jarju S."/>
            <person name="Secka A."/>
            <person name="Antonio M."/>
            <person name="Oren A."/>
            <person name="Chaudhuri R.R."/>
            <person name="La Ragione R."/>
            <person name="Hildebrand F."/>
            <person name="Pallen M.J."/>
        </authorList>
    </citation>
    <scope>NUCLEOTIDE SEQUENCE</scope>
    <source>
        <strain evidence="6">CHK33-5263</strain>
    </source>
</reference>
<evidence type="ECO:0000256" key="1">
    <source>
        <dbReference type="ARBA" id="ARBA00022741"/>
    </source>
</evidence>
<reference evidence="6" key="2">
    <citation type="submission" date="2021-04" db="EMBL/GenBank/DDBJ databases">
        <authorList>
            <person name="Gilroy R."/>
        </authorList>
    </citation>
    <scope>NUCLEOTIDE SEQUENCE</scope>
    <source>
        <strain evidence="6">CHK33-5263</strain>
    </source>
</reference>
<sequence length="620" mass="69721">MLVTFENVTFGYIGVPVVRDVSFTIHEKERVGLLGGNGEGKTTLLKLLTGELTPDAGSVIRKSALQLGYLEQSGGFSSEATVYGAMEEVFEEDKQLIARLRDTEQQMATADEAEMRVLAARAESLNRRIAARDSYHFDVRIKTVLGGMGFGNMFSQKVSTMSGGERTKLKLCRLLLEEPELLILDEPTNHLDVSTLFWLEDYLASYKGALLLVSHDRYFLDRLTTRTLELERGVLTSYKGGYSQYRVLREEKRKEEERLYERQCEEIAKLQDFVDRHIVRATSASAAQSRVKQLERMERLEKPVPPKKPPRFRFTFDDQPYECILRAEHFDLKADEKLLLHDASFTLMRGQKCALLGDNGTGKSTLLKYLLSGDARIAIGRYAKIAYYDQENAQLDPADRVLDAFWGVHRDLSQTEARALLAQAGLIAEDMDKTVAELSGGLKAKLALAMLEAERGNVLVLDEPTNHLDLPARESLEAALKEFEGTILFVSHDRRFVESVANSVVVIEGGALHPFAGGYQDYLAWQKAQKTQDVPRESAPKAASEGYRSKEERAREAQRRNRVRAIEQELAALEEEDAALSEELLTCGRDYVRAQQIAARQTEIAAKSDALYEEYGTLID</sequence>
<gene>
    <name evidence="6" type="ORF">H9812_03925</name>
</gene>
<keyword evidence="3" id="KW-0175">Coiled coil</keyword>
<feature type="region of interest" description="Disordered" evidence="4">
    <location>
        <begin position="533"/>
        <end position="556"/>
    </location>
</feature>
<evidence type="ECO:0000256" key="3">
    <source>
        <dbReference type="SAM" id="Coils"/>
    </source>
</evidence>
<evidence type="ECO:0000256" key="4">
    <source>
        <dbReference type="SAM" id="MobiDB-lite"/>
    </source>
</evidence>
<dbReference type="InterPro" id="IPR017871">
    <property type="entry name" value="ABC_transporter-like_CS"/>
</dbReference>
<keyword evidence="1" id="KW-0547">Nucleotide-binding</keyword>
<evidence type="ECO:0000313" key="6">
    <source>
        <dbReference type="EMBL" id="HIZ24606.1"/>
    </source>
</evidence>
<protein>
    <submittedName>
        <fullName evidence="6">ATP-binding cassette domain-containing protein</fullName>
    </submittedName>
</protein>
<dbReference type="SMART" id="SM00382">
    <property type="entry name" value="AAA"/>
    <property type="match status" value="2"/>
</dbReference>
<proteinExistence type="predicted"/>
<dbReference type="InterPro" id="IPR032781">
    <property type="entry name" value="ABC_tran_Xtn"/>
</dbReference>
<accession>A0A9D2DWF9</accession>
<dbReference type="NCBIfam" id="NF000355">
    <property type="entry name" value="ribo_prot_ABC_F"/>
    <property type="match status" value="1"/>
</dbReference>
<organism evidence="6 7">
    <name type="scientific">Candidatus Gallimonas intestinigallinarum</name>
    <dbReference type="NCBI Taxonomy" id="2838604"/>
    <lineage>
        <taxon>Bacteria</taxon>
        <taxon>Bacillati</taxon>
        <taxon>Bacillota</taxon>
        <taxon>Clostridia</taxon>
        <taxon>Candidatus Gallimonas</taxon>
    </lineage>
</organism>
<dbReference type="PROSITE" id="PS00211">
    <property type="entry name" value="ABC_TRANSPORTER_1"/>
    <property type="match status" value="1"/>
</dbReference>
<dbReference type="FunFam" id="3.40.50.300:FF:000011">
    <property type="entry name" value="Putative ABC transporter ATP-binding component"/>
    <property type="match status" value="1"/>
</dbReference>
<dbReference type="PANTHER" id="PTHR42855">
    <property type="entry name" value="ABC TRANSPORTER ATP-BINDING SUBUNIT"/>
    <property type="match status" value="1"/>
</dbReference>
<dbReference type="InterPro" id="IPR027417">
    <property type="entry name" value="P-loop_NTPase"/>
</dbReference>
<dbReference type="EMBL" id="DXBS01000075">
    <property type="protein sequence ID" value="HIZ24606.1"/>
    <property type="molecule type" value="Genomic_DNA"/>
</dbReference>
<name>A0A9D2DWF9_9FIRM</name>
<dbReference type="InterPro" id="IPR003439">
    <property type="entry name" value="ABC_transporter-like_ATP-bd"/>
</dbReference>
<dbReference type="GO" id="GO:0005524">
    <property type="term" value="F:ATP binding"/>
    <property type="evidence" value="ECO:0007669"/>
    <property type="project" value="UniProtKB-KW"/>
</dbReference>
<dbReference type="InterPro" id="IPR051309">
    <property type="entry name" value="ABCF_ATPase"/>
</dbReference>
<dbReference type="GO" id="GO:0016887">
    <property type="term" value="F:ATP hydrolysis activity"/>
    <property type="evidence" value="ECO:0007669"/>
    <property type="project" value="InterPro"/>
</dbReference>
<feature type="coiled-coil region" evidence="3">
    <location>
        <begin position="556"/>
        <end position="583"/>
    </location>
</feature>
<dbReference type="AlphaFoldDB" id="A0A9D2DWF9"/>
<dbReference type="Proteomes" id="UP000824044">
    <property type="component" value="Unassembled WGS sequence"/>
</dbReference>
<evidence type="ECO:0000259" key="5">
    <source>
        <dbReference type="PROSITE" id="PS50893"/>
    </source>
</evidence>
<dbReference type="Gene3D" id="3.40.50.300">
    <property type="entry name" value="P-loop containing nucleotide triphosphate hydrolases"/>
    <property type="match status" value="2"/>
</dbReference>
<keyword evidence="2 6" id="KW-0067">ATP-binding</keyword>
<dbReference type="PROSITE" id="PS50893">
    <property type="entry name" value="ABC_TRANSPORTER_2"/>
    <property type="match status" value="2"/>
</dbReference>
<dbReference type="PANTHER" id="PTHR42855:SF2">
    <property type="entry name" value="DRUG RESISTANCE ABC TRANSPORTER,ATP-BINDING PROTEIN"/>
    <property type="match status" value="1"/>
</dbReference>
<dbReference type="CDD" id="cd03221">
    <property type="entry name" value="ABCF_EF-3"/>
    <property type="match status" value="2"/>
</dbReference>
<dbReference type="SUPFAM" id="SSF52540">
    <property type="entry name" value="P-loop containing nucleoside triphosphate hydrolases"/>
    <property type="match status" value="2"/>
</dbReference>
<dbReference type="InterPro" id="IPR003593">
    <property type="entry name" value="AAA+_ATPase"/>
</dbReference>
<feature type="domain" description="ABC transporter" evidence="5">
    <location>
        <begin position="3"/>
        <end position="257"/>
    </location>
</feature>
<feature type="domain" description="ABC transporter" evidence="5">
    <location>
        <begin position="325"/>
        <end position="534"/>
    </location>
</feature>